<feature type="signal peptide" evidence="6">
    <location>
        <begin position="1"/>
        <end position="25"/>
    </location>
</feature>
<evidence type="ECO:0000256" key="3">
    <source>
        <dbReference type="ARBA" id="ARBA00022729"/>
    </source>
</evidence>
<accession>A4C515</accession>
<comment type="similarity">
    <text evidence="2">Belongs to the MipA/OmpV family.</text>
</comment>
<dbReference type="AlphaFoldDB" id="A4C515"/>
<comment type="caution">
    <text evidence="7">The sequence shown here is derived from an EMBL/GenBank/DDBJ whole genome shotgun (WGS) entry which is preliminary data.</text>
</comment>
<keyword evidence="8" id="KW-1185">Reference proteome</keyword>
<keyword evidence="4" id="KW-0472">Membrane</keyword>
<keyword evidence="5" id="KW-0998">Cell outer membrane</keyword>
<dbReference type="eggNOG" id="COG3713">
    <property type="taxonomic scope" value="Bacteria"/>
</dbReference>
<comment type="subcellular location">
    <subcellularLocation>
        <location evidence="1">Cell outer membrane</location>
    </subcellularLocation>
</comment>
<feature type="chain" id="PRO_5002666955" description="Outer membrane protein" evidence="6">
    <location>
        <begin position="26"/>
        <end position="279"/>
    </location>
</feature>
<dbReference type="OrthoDB" id="5903970at2"/>
<dbReference type="STRING" id="87626.PTD2_03721"/>
<proteinExistence type="inferred from homology"/>
<evidence type="ECO:0000313" key="8">
    <source>
        <dbReference type="Proteomes" id="UP000006201"/>
    </source>
</evidence>
<dbReference type="Pfam" id="PF06629">
    <property type="entry name" value="MipA"/>
    <property type="match status" value="1"/>
</dbReference>
<evidence type="ECO:0008006" key="9">
    <source>
        <dbReference type="Google" id="ProtNLM"/>
    </source>
</evidence>
<sequence>MIYSLVKKTIGATFLFALFTSCAYAADLARSLISNTDENSTPENFFELGVGTTAYVGSLFNDQDGKEYEAGITFTGSYNWQNFFFDIANKASDPVLLGYTVYNQHNWSFDVIFTGPGSGLRRDENDINVEGINDRDNNSMLGGRLTGYVGENIVQLMLKHDVSRKNDGTIASALIGQNWQVRNINFHGLIGLSFRDAKHNDYYYGVTEQEATDSGFSPYRGKSSLNLDSSVGLTYPISQNWVLRAEAFAGSNFGNTKSPLFSKARHFYTVIGCSIRYVF</sequence>
<organism evidence="7 8">
    <name type="scientific">Pseudoalteromonas tunicata D2</name>
    <dbReference type="NCBI Taxonomy" id="87626"/>
    <lineage>
        <taxon>Bacteria</taxon>
        <taxon>Pseudomonadati</taxon>
        <taxon>Pseudomonadota</taxon>
        <taxon>Gammaproteobacteria</taxon>
        <taxon>Alteromonadales</taxon>
        <taxon>Pseudoalteromonadaceae</taxon>
        <taxon>Pseudoalteromonas</taxon>
    </lineage>
</organism>
<keyword evidence="3 6" id="KW-0732">Signal</keyword>
<dbReference type="Proteomes" id="UP000006201">
    <property type="component" value="Unassembled WGS sequence"/>
</dbReference>
<evidence type="ECO:0000256" key="2">
    <source>
        <dbReference type="ARBA" id="ARBA00005722"/>
    </source>
</evidence>
<reference evidence="7 8" key="1">
    <citation type="submission" date="2006-02" db="EMBL/GenBank/DDBJ databases">
        <authorList>
            <person name="Moran M.A."/>
            <person name="Kjelleberg S."/>
            <person name="Egan S."/>
            <person name="Saunders N."/>
            <person name="Thomas T."/>
            <person name="Ferriera S."/>
            <person name="Johnson J."/>
            <person name="Kravitz S."/>
            <person name="Halpern A."/>
            <person name="Remington K."/>
            <person name="Beeson K."/>
            <person name="Tran B."/>
            <person name="Rogers Y.-H."/>
            <person name="Friedman R."/>
            <person name="Venter J.C."/>
        </authorList>
    </citation>
    <scope>NUCLEOTIDE SEQUENCE [LARGE SCALE GENOMIC DNA]</scope>
    <source>
        <strain evidence="7 8">D2</strain>
    </source>
</reference>
<evidence type="ECO:0000256" key="5">
    <source>
        <dbReference type="ARBA" id="ARBA00023237"/>
    </source>
</evidence>
<dbReference type="InterPro" id="IPR010583">
    <property type="entry name" value="MipA"/>
</dbReference>
<evidence type="ECO:0000256" key="6">
    <source>
        <dbReference type="SAM" id="SignalP"/>
    </source>
</evidence>
<evidence type="ECO:0000256" key="1">
    <source>
        <dbReference type="ARBA" id="ARBA00004442"/>
    </source>
</evidence>
<dbReference type="PANTHER" id="PTHR38776">
    <property type="entry name" value="MLTA-INTERACTING PROTEIN-RELATED"/>
    <property type="match status" value="1"/>
</dbReference>
<evidence type="ECO:0000313" key="7">
    <source>
        <dbReference type="EMBL" id="EAR30647.1"/>
    </source>
</evidence>
<evidence type="ECO:0000256" key="4">
    <source>
        <dbReference type="ARBA" id="ARBA00023136"/>
    </source>
</evidence>
<dbReference type="GO" id="GO:0009279">
    <property type="term" value="C:cell outer membrane"/>
    <property type="evidence" value="ECO:0007669"/>
    <property type="project" value="UniProtKB-SubCell"/>
</dbReference>
<protein>
    <recommendedName>
        <fullName evidence="9">Outer membrane protein</fullName>
    </recommendedName>
</protein>
<dbReference type="RefSeq" id="WP_009836945.1">
    <property type="nucleotide sequence ID" value="NZ_AAOH01000001.1"/>
</dbReference>
<name>A4C515_9GAMM</name>
<dbReference type="EMBL" id="AAOH01000001">
    <property type="protein sequence ID" value="EAR30647.1"/>
    <property type="molecule type" value="Genomic_DNA"/>
</dbReference>
<dbReference type="PANTHER" id="PTHR38776:SF1">
    <property type="entry name" value="MLTA-INTERACTING PROTEIN-RELATED"/>
    <property type="match status" value="1"/>
</dbReference>
<gene>
    <name evidence="7" type="ORF">PTD2_03721</name>
</gene>
<dbReference type="PROSITE" id="PS51257">
    <property type="entry name" value="PROKAR_LIPOPROTEIN"/>
    <property type="match status" value="1"/>
</dbReference>
<dbReference type="HOGENOM" id="CLU_986412_0_0_6"/>